<reference evidence="1" key="1">
    <citation type="submission" date="2014-09" db="EMBL/GenBank/DDBJ databases">
        <authorList>
            <person name="Magalhaes I.L.F."/>
            <person name="Oliveira U."/>
            <person name="Santos F.R."/>
            <person name="Vidigal T.H.D.A."/>
            <person name="Brescovit A.D."/>
            <person name="Santos A.J."/>
        </authorList>
    </citation>
    <scope>NUCLEOTIDE SEQUENCE</scope>
    <source>
        <tissue evidence="1">Shoot tissue taken approximately 20 cm above the soil surface</tissue>
    </source>
</reference>
<accession>A0A0A9AB78</accession>
<proteinExistence type="predicted"/>
<organism evidence="1">
    <name type="scientific">Arundo donax</name>
    <name type="common">Giant reed</name>
    <name type="synonym">Donax arundinaceus</name>
    <dbReference type="NCBI Taxonomy" id="35708"/>
    <lineage>
        <taxon>Eukaryota</taxon>
        <taxon>Viridiplantae</taxon>
        <taxon>Streptophyta</taxon>
        <taxon>Embryophyta</taxon>
        <taxon>Tracheophyta</taxon>
        <taxon>Spermatophyta</taxon>
        <taxon>Magnoliopsida</taxon>
        <taxon>Liliopsida</taxon>
        <taxon>Poales</taxon>
        <taxon>Poaceae</taxon>
        <taxon>PACMAD clade</taxon>
        <taxon>Arundinoideae</taxon>
        <taxon>Arundineae</taxon>
        <taxon>Arundo</taxon>
    </lineage>
</organism>
<reference evidence="1" key="2">
    <citation type="journal article" date="2015" name="Data Brief">
        <title>Shoot transcriptome of the giant reed, Arundo donax.</title>
        <authorList>
            <person name="Barrero R.A."/>
            <person name="Guerrero F.D."/>
            <person name="Moolhuijzen P."/>
            <person name="Goolsby J.A."/>
            <person name="Tidwell J."/>
            <person name="Bellgard S.E."/>
            <person name="Bellgard M.I."/>
        </authorList>
    </citation>
    <scope>NUCLEOTIDE SEQUENCE</scope>
    <source>
        <tissue evidence="1">Shoot tissue taken approximately 20 cm above the soil surface</tissue>
    </source>
</reference>
<protein>
    <submittedName>
        <fullName evidence="1">Uncharacterized protein</fullName>
    </submittedName>
</protein>
<name>A0A0A9AB78_ARUDO</name>
<dbReference type="EMBL" id="GBRH01250732">
    <property type="protein sequence ID" value="JAD47163.1"/>
    <property type="molecule type" value="Transcribed_RNA"/>
</dbReference>
<sequence length="13" mass="1543">MNPATYLAVFPYR</sequence>
<evidence type="ECO:0000313" key="1">
    <source>
        <dbReference type="EMBL" id="JAD47163.1"/>
    </source>
</evidence>